<dbReference type="GO" id="GO:0016787">
    <property type="term" value="F:hydrolase activity"/>
    <property type="evidence" value="ECO:0007669"/>
    <property type="project" value="UniProtKB-KW"/>
</dbReference>
<comment type="caution">
    <text evidence="2">The sequence shown here is derived from an EMBL/GenBank/DDBJ whole genome shotgun (WGS) entry which is preliminary data.</text>
</comment>
<dbReference type="Pfam" id="PF00561">
    <property type="entry name" value="Abhydrolase_1"/>
    <property type="match status" value="1"/>
</dbReference>
<dbReference type="InterPro" id="IPR050471">
    <property type="entry name" value="AB_hydrolase"/>
</dbReference>
<gene>
    <name evidence="2" type="ORF">ACFSJ0_36935</name>
</gene>
<name>A0ABW4GIW8_9ACTN</name>
<organism evidence="2 3">
    <name type="scientific">Nonomuraea guangzhouensis</name>
    <dbReference type="NCBI Taxonomy" id="1291555"/>
    <lineage>
        <taxon>Bacteria</taxon>
        <taxon>Bacillati</taxon>
        <taxon>Actinomycetota</taxon>
        <taxon>Actinomycetes</taxon>
        <taxon>Streptosporangiales</taxon>
        <taxon>Streptosporangiaceae</taxon>
        <taxon>Nonomuraea</taxon>
    </lineage>
</organism>
<feature type="domain" description="AB hydrolase-1" evidence="1">
    <location>
        <begin position="22"/>
        <end position="159"/>
    </location>
</feature>
<keyword evidence="3" id="KW-1185">Reference proteome</keyword>
<evidence type="ECO:0000313" key="3">
    <source>
        <dbReference type="Proteomes" id="UP001597097"/>
    </source>
</evidence>
<dbReference type="PANTHER" id="PTHR43433:SF5">
    <property type="entry name" value="AB HYDROLASE-1 DOMAIN-CONTAINING PROTEIN"/>
    <property type="match status" value="1"/>
</dbReference>
<dbReference type="PANTHER" id="PTHR43433">
    <property type="entry name" value="HYDROLASE, ALPHA/BETA FOLD FAMILY PROTEIN"/>
    <property type="match status" value="1"/>
</dbReference>
<evidence type="ECO:0000259" key="1">
    <source>
        <dbReference type="Pfam" id="PF00561"/>
    </source>
</evidence>
<keyword evidence="2" id="KW-0378">Hydrolase</keyword>
<dbReference type="RefSeq" id="WP_219538324.1">
    <property type="nucleotide sequence ID" value="NZ_JAHKRM010000046.1"/>
</dbReference>
<accession>A0ABW4GIW8</accession>
<sequence>METGTLNVPGADIYYEVRGSGPALLLINGGDGDAALFGPLATLLAGRFKVITYDPRGNSRSRLTGEPGEQRIGEHADDAHLLLRALDAEPAYVFGTSYGGMVGMDLLARHPAQVRALVAHEPFVIELLPDAGRWHARFQEVYEIYRREGADTALRMFSADVGVDLPPEPSEGLPAPVREMLDRVRANLDTVLAYELRSFVRFRPDLDALRDAPIVVAFGAESGETLLRRTTEAVAEGLGRRIVEVPGGHVGFLTNAGEFAKTLGDVLGDPVPPKG</sequence>
<dbReference type="Proteomes" id="UP001597097">
    <property type="component" value="Unassembled WGS sequence"/>
</dbReference>
<reference evidence="3" key="1">
    <citation type="journal article" date="2019" name="Int. J. Syst. Evol. Microbiol.">
        <title>The Global Catalogue of Microorganisms (GCM) 10K type strain sequencing project: providing services to taxonomists for standard genome sequencing and annotation.</title>
        <authorList>
            <consortium name="The Broad Institute Genomics Platform"/>
            <consortium name="The Broad Institute Genome Sequencing Center for Infectious Disease"/>
            <person name="Wu L."/>
            <person name="Ma J."/>
        </authorList>
    </citation>
    <scope>NUCLEOTIDE SEQUENCE [LARGE SCALE GENOMIC DNA]</scope>
    <source>
        <strain evidence="3">CGMCC 1.15399</strain>
    </source>
</reference>
<proteinExistence type="predicted"/>
<dbReference type="InterPro" id="IPR000073">
    <property type="entry name" value="AB_hydrolase_1"/>
</dbReference>
<protein>
    <submittedName>
        <fullName evidence="2">Alpha/beta fold hydrolase</fullName>
    </submittedName>
</protein>
<dbReference type="EMBL" id="JBHUCM010000032">
    <property type="protein sequence ID" value="MFD1542690.1"/>
    <property type="molecule type" value="Genomic_DNA"/>
</dbReference>
<evidence type="ECO:0000313" key="2">
    <source>
        <dbReference type="EMBL" id="MFD1542690.1"/>
    </source>
</evidence>